<dbReference type="Proteomes" id="UP000550707">
    <property type="component" value="Unassembled WGS sequence"/>
</dbReference>
<name>A0A7J8BYG7_MOLMO</name>
<dbReference type="InParanoid" id="A0A7J8BYG7"/>
<gene>
    <name evidence="1" type="ORF">HJG59_010043</name>
</gene>
<dbReference type="EMBL" id="JACASF010000022">
    <property type="protein sequence ID" value="KAF6403640.1"/>
    <property type="molecule type" value="Genomic_DNA"/>
</dbReference>
<sequence>MNEDTHQTAGRGQGSNGIGALAILRARDKPASPVITGQKGLWLSDHPTSTLRSAPVRVLCWGMDLSQVLEGACCIWPSPQTLQEGPILGLWQMQWVPMEQHKLTLMIATDALINALYAMSPAQGSLLSPSSQLSSSCSMSKSKSITFLPTLNCLPVKCTSLPCSPLSSLLSTTSPPPR</sequence>
<protein>
    <submittedName>
        <fullName evidence="1">Uncharacterized protein</fullName>
    </submittedName>
</protein>
<dbReference type="AlphaFoldDB" id="A0A7J8BYG7"/>
<comment type="caution">
    <text evidence="1">The sequence shown here is derived from an EMBL/GenBank/DDBJ whole genome shotgun (WGS) entry which is preliminary data.</text>
</comment>
<accession>A0A7J8BYG7</accession>
<evidence type="ECO:0000313" key="1">
    <source>
        <dbReference type="EMBL" id="KAF6403640.1"/>
    </source>
</evidence>
<keyword evidence="2" id="KW-1185">Reference proteome</keyword>
<proteinExistence type="predicted"/>
<organism evidence="1 2">
    <name type="scientific">Molossus molossus</name>
    <name type="common">Pallas' mastiff bat</name>
    <name type="synonym">Vespertilio molossus</name>
    <dbReference type="NCBI Taxonomy" id="27622"/>
    <lineage>
        <taxon>Eukaryota</taxon>
        <taxon>Metazoa</taxon>
        <taxon>Chordata</taxon>
        <taxon>Craniata</taxon>
        <taxon>Vertebrata</taxon>
        <taxon>Euteleostomi</taxon>
        <taxon>Mammalia</taxon>
        <taxon>Eutheria</taxon>
        <taxon>Laurasiatheria</taxon>
        <taxon>Chiroptera</taxon>
        <taxon>Yangochiroptera</taxon>
        <taxon>Molossidae</taxon>
        <taxon>Molossus</taxon>
    </lineage>
</organism>
<reference evidence="1 2" key="1">
    <citation type="journal article" date="2020" name="Nature">
        <title>Six reference-quality genomes reveal evolution of bat adaptations.</title>
        <authorList>
            <person name="Jebb D."/>
            <person name="Huang Z."/>
            <person name="Pippel M."/>
            <person name="Hughes G.M."/>
            <person name="Lavrichenko K."/>
            <person name="Devanna P."/>
            <person name="Winkler S."/>
            <person name="Jermiin L.S."/>
            <person name="Skirmuntt E.C."/>
            <person name="Katzourakis A."/>
            <person name="Burkitt-Gray L."/>
            <person name="Ray D.A."/>
            <person name="Sullivan K.A.M."/>
            <person name="Roscito J.G."/>
            <person name="Kirilenko B.M."/>
            <person name="Davalos L.M."/>
            <person name="Corthals A.P."/>
            <person name="Power M.L."/>
            <person name="Jones G."/>
            <person name="Ransome R.D."/>
            <person name="Dechmann D.K.N."/>
            <person name="Locatelli A.G."/>
            <person name="Puechmaille S.J."/>
            <person name="Fedrigo O."/>
            <person name="Jarvis E.D."/>
            <person name="Hiller M."/>
            <person name="Vernes S.C."/>
            <person name="Myers E.W."/>
            <person name="Teeling E.C."/>
        </authorList>
    </citation>
    <scope>NUCLEOTIDE SEQUENCE [LARGE SCALE GENOMIC DNA]</scope>
    <source>
        <strain evidence="1">MMolMol1</strain>
        <tissue evidence="1">Muscle</tissue>
    </source>
</reference>
<evidence type="ECO:0000313" key="2">
    <source>
        <dbReference type="Proteomes" id="UP000550707"/>
    </source>
</evidence>